<feature type="binding site" evidence="7">
    <location>
        <position position="205"/>
    </location>
    <ligand>
        <name>substrate</name>
    </ligand>
</feature>
<dbReference type="InterPro" id="IPR016117">
    <property type="entry name" value="ArgJ-like_dom_sf"/>
</dbReference>
<keyword evidence="7" id="KW-0150">Chloroplast</keyword>
<dbReference type="CDD" id="cd02152">
    <property type="entry name" value="OAT"/>
    <property type="match status" value="1"/>
</dbReference>
<evidence type="ECO:0000256" key="2">
    <source>
        <dbReference type="ARBA" id="ARBA00022571"/>
    </source>
</evidence>
<keyword evidence="5 7" id="KW-0511">Multifunctional enzyme</keyword>
<comment type="pathway">
    <text evidence="7">Amino-acid biosynthesis; L-arginine biosynthesis; N(2)-acetyl-L-ornithine from L-glutamate: step 1/4.</text>
</comment>
<comment type="catalytic activity">
    <reaction evidence="7">
        <text>L-glutamate + acetyl-CoA = N-acetyl-L-glutamate + CoA + H(+)</text>
        <dbReference type="Rhea" id="RHEA:24292"/>
        <dbReference type="ChEBI" id="CHEBI:15378"/>
        <dbReference type="ChEBI" id="CHEBI:29985"/>
        <dbReference type="ChEBI" id="CHEBI:44337"/>
        <dbReference type="ChEBI" id="CHEBI:57287"/>
        <dbReference type="ChEBI" id="CHEBI:57288"/>
        <dbReference type="EC" id="2.3.1.1"/>
    </reaction>
</comment>
<dbReference type="PANTHER" id="PTHR23100">
    <property type="entry name" value="ARGININE BIOSYNTHESIS BIFUNCTIONAL PROTEIN ARGJ"/>
    <property type="match status" value="1"/>
</dbReference>
<dbReference type="InterPro" id="IPR002813">
    <property type="entry name" value="Arg_biosynth_ArgJ"/>
</dbReference>
<dbReference type="GO" id="GO:0004358">
    <property type="term" value="F:L-glutamate N-acetyltransferase activity, acting on acetyl-L-ornithine as donor"/>
    <property type="evidence" value="ECO:0007669"/>
    <property type="project" value="UniProtKB-UniRule"/>
</dbReference>
<dbReference type="PANTHER" id="PTHR23100:SF0">
    <property type="entry name" value="ARGININE BIOSYNTHESIS BIFUNCTIONAL PROTEIN ARGJ, MITOCHONDRIAL"/>
    <property type="match status" value="1"/>
</dbReference>
<dbReference type="EC" id="2.3.1.1" evidence="7"/>
<feature type="site" description="Involved in the stabilization of negative charge on the oxyanion by the formation of the oxyanion hole" evidence="7">
    <location>
        <position position="167"/>
    </location>
</feature>
<accession>A0A218Y441</accession>
<dbReference type="SUPFAM" id="SSF56266">
    <property type="entry name" value="DmpA/ArgJ-like"/>
    <property type="match status" value="1"/>
</dbReference>
<dbReference type="GO" id="GO:0009507">
    <property type="term" value="C:chloroplast"/>
    <property type="evidence" value="ECO:0007669"/>
    <property type="project" value="UniProtKB-SubCell"/>
</dbReference>
<dbReference type="GO" id="GO:0006526">
    <property type="term" value="P:L-arginine biosynthetic process"/>
    <property type="evidence" value="ECO:0007669"/>
    <property type="project" value="UniProtKB-UniRule"/>
</dbReference>
<feature type="chain" id="PRO_5023233366" description="Arginine biosynthesis bifunctional protein ArgJ beta chain" evidence="7">
    <location>
        <begin position="215"/>
        <end position="618"/>
    </location>
</feature>
<feature type="region of interest" description="Disordered" evidence="8">
    <location>
        <begin position="467"/>
        <end position="521"/>
    </location>
</feature>
<feature type="compositionally biased region" description="Basic and acidic residues" evidence="8">
    <location>
        <begin position="488"/>
        <end position="499"/>
    </location>
</feature>
<evidence type="ECO:0000256" key="5">
    <source>
        <dbReference type="ARBA" id="ARBA00023268"/>
    </source>
</evidence>
<dbReference type="AlphaFoldDB" id="A0A218Y441"/>
<evidence type="ECO:0000256" key="4">
    <source>
        <dbReference type="ARBA" id="ARBA00022813"/>
    </source>
</evidence>
<dbReference type="InterPro" id="IPR042195">
    <property type="entry name" value="ArgJ_beta_C"/>
</dbReference>
<dbReference type="EC" id="2.3.1.35" evidence="7"/>
<dbReference type="Proteomes" id="UP000197138">
    <property type="component" value="Unassembled WGS sequence"/>
</dbReference>
<comment type="subcellular location">
    <subcellularLocation>
        <location evidence="7">Plastid</location>
        <location evidence="7">Chloroplast</location>
    </subcellularLocation>
</comment>
<keyword evidence="7" id="KW-0934">Plastid</keyword>
<sequence length="618" mass="65662">MNALAPPPYRQSVPGIKLPRLSPSKVGAFAQSHSLSPRSFRVCIASSLMEASRYIPSAPILLPEGPWKQILGGVTAAEGFRASGMFGGLRAKGDKPDLALLVCDVDAICAGSFTTNIVAAAPVEYCRKALEMTKTGDAGYQDVIECVHSLANLLQVKPEEVLVESTGVIGQRIKKDALLKSLPRLINSLSATTEGADAAAVAITTTDLVSKSVAIEAKVVTTDAVVSSDVWRKMVKVSVDRSFNQITVDGDTSTNDTVIALASGLSGSVISSLDSDEGRQLQSCLDGVMQGLAKSIAWDGEGATCLIEVNVSGADSETDAAKIARAVASSSLVKALFGNLLSIMPNQAAVYGRDPNWGRIACAAGYAGIPFPPNKLRILLGDILLMEGGQPQHFDRAAASSYLRKAGEIHGTVAIHISVVGLRDDLLPTLSYFVMCLMRFIFQPILDLCLAVGIAQYRFNHSGPPARNRLASKVPRQEPCSGASWAQQHRELESPECRAHSTLNGPEGSRPSEARGFRGTRSRRIKGLVGQPTSEARRPPRLEGLYGLVGSRASKSRGPTSWGPCKPETSKGLMTPKARDLKGSAFKGGKALVLSQGLETRWPQPPIELTSSIFGPKR</sequence>
<proteinExistence type="inferred from homology"/>
<evidence type="ECO:0000313" key="10">
    <source>
        <dbReference type="Proteomes" id="UP000197138"/>
    </source>
</evidence>
<feature type="site" description="Involved in the stabilization of negative charge on the oxyanion by the formation of the oxyanion hole" evidence="7">
    <location>
        <position position="166"/>
    </location>
</feature>
<name>A0A218Y441_PUNGR</name>
<keyword evidence="2 7" id="KW-0055">Arginine biosynthesis</keyword>
<dbReference type="Pfam" id="PF01960">
    <property type="entry name" value="ArgJ"/>
    <property type="match status" value="2"/>
</dbReference>
<dbReference type="Gene3D" id="3.60.70.12">
    <property type="entry name" value="L-amino peptidase D-ALA esterase/amidase"/>
    <property type="match status" value="2"/>
</dbReference>
<feature type="binding site" evidence="7">
    <location>
        <position position="301"/>
    </location>
    <ligand>
        <name>substrate</name>
    </ligand>
</feature>
<keyword evidence="3 7" id="KW-0808">Transferase</keyword>
<reference evidence="10" key="1">
    <citation type="journal article" date="2017" name="Plant J.">
        <title>The pomegranate (Punica granatum L.) genome and the genomics of punicalagin biosynthesis.</title>
        <authorList>
            <person name="Qin G."/>
            <person name="Xu C."/>
            <person name="Ming R."/>
            <person name="Tang H."/>
            <person name="Guyot R."/>
            <person name="Kramer E.M."/>
            <person name="Hu Y."/>
            <person name="Yi X."/>
            <person name="Qi Y."/>
            <person name="Xu X."/>
            <person name="Gao Z."/>
            <person name="Pan H."/>
            <person name="Jian J."/>
            <person name="Tian Y."/>
            <person name="Yue Z."/>
            <person name="Xu Y."/>
        </authorList>
    </citation>
    <scope>NUCLEOTIDE SEQUENCE [LARGE SCALE GENOMIC DNA]</scope>
    <source>
        <strain evidence="10">cv. Dabenzi</strain>
    </source>
</reference>
<comment type="subunit">
    <text evidence="7">Heterodimer of an alpha and a beta chain.</text>
</comment>
<dbReference type="GO" id="GO:0004042">
    <property type="term" value="F:L-glutamate N-acetyltransferase activity"/>
    <property type="evidence" value="ECO:0007669"/>
    <property type="project" value="UniProtKB-UniRule"/>
</dbReference>
<evidence type="ECO:0000256" key="1">
    <source>
        <dbReference type="ARBA" id="ARBA00006774"/>
    </source>
</evidence>
<dbReference type="EMBL" id="MTKT01000017">
    <property type="protein sequence ID" value="OWM91656.1"/>
    <property type="molecule type" value="Genomic_DNA"/>
</dbReference>
<dbReference type="GO" id="GO:0006592">
    <property type="term" value="P:ornithine biosynthetic process"/>
    <property type="evidence" value="ECO:0007669"/>
    <property type="project" value="TreeGrafter"/>
</dbReference>
<dbReference type="HAMAP" id="MF_01106">
    <property type="entry name" value="ArgJ"/>
    <property type="match status" value="1"/>
</dbReference>
<keyword evidence="4 7" id="KW-0068">Autocatalytic cleavage</keyword>
<comment type="pathway">
    <text evidence="7">Amino-acid biosynthesis; L-arginine biosynthesis; L-ornithine and N-acetyl-L-glutamate from L-glutamate and N(2)-acetyl-L-ornithine (cyclic): step 1/1.</text>
</comment>
<keyword evidence="7" id="KW-0028">Amino-acid biosynthesis</keyword>
<evidence type="ECO:0000256" key="8">
    <source>
        <dbReference type="SAM" id="MobiDB-lite"/>
    </source>
</evidence>
<comment type="similarity">
    <text evidence="1 7">Belongs to the ArgJ family.</text>
</comment>
<evidence type="ECO:0000256" key="7">
    <source>
        <dbReference type="HAMAP-Rule" id="MF_03124"/>
    </source>
</evidence>
<comment type="caution">
    <text evidence="9">The sequence shown here is derived from an EMBL/GenBank/DDBJ whole genome shotgun (WGS) entry which is preliminary data.</text>
</comment>
<feature type="chain" id="PRO_5023233367" description="Arginine biosynthesis bifunctional protein ArgJ alpha chain" evidence="7">
    <location>
        <begin position="1"/>
        <end position="214"/>
    </location>
</feature>
<comment type="catalytic activity">
    <reaction evidence="7">
        <text>N(2)-acetyl-L-ornithine + L-glutamate = N-acetyl-L-glutamate + L-ornithine</text>
        <dbReference type="Rhea" id="RHEA:15349"/>
        <dbReference type="ChEBI" id="CHEBI:29985"/>
        <dbReference type="ChEBI" id="CHEBI:44337"/>
        <dbReference type="ChEBI" id="CHEBI:46911"/>
        <dbReference type="ChEBI" id="CHEBI:57805"/>
        <dbReference type="EC" id="2.3.1.35"/>
    </reaction>
</comment>
<comment type="caution">
    <text evidence="7">Lacks conserved residue(s) required for the propagation of feature annotation.</text>
</comment>
<feature type="region of interest" description="Disordered" evidence="8">
    <location>
        <begin position="552"/>
        <end position="575"/>
    </location>
</feature>
<protein>
    <recommendedName>
        <fullName evidence="7">Arginine biosynthesis bifunctional protein ArgJ, chloroplastic</fullName>
    </recommendedName>
    <domain>
        <recommendedName>
            <fullName evidence="7">Glutamate N-acetyltransferase</fullName>
            <shortName evidence="7">GAT</shortName>
            <ecNumber evidence="7">2.3.1.35</ecNumber>
        </recommendedName>
        <alternativeName>
            <fullName evidence="7">Ornithine acetyltransferase</fullName>
            <shortName evidence="7">OATase</shortName>
        </alternativeName>
        <alternativeName>
            <fullName evidence="7">Ornithine transacetylase</fullName>
        </alternativeName>
    </domain>
    <domain>
        <recommendedName>
            <fullName evidence="7">Amino-acid acetyltransferase</fullName>
            <ecNumber evidence="7">2.3.1.1</ecNumber>
        </recommendedName>
        <alternativeName>
            <fullName evidence="7">N-acetylglutamate synthase</fullName>
            <shortName evidence="7">AGS</shortName>
        </alternativeName>
    </domain>
    <component>
        <recommendedName>
            <fullName evidence="7">Arginine biosynthesis bifunctional protein ArgJ alpha chain</fullName>
        </recommendedName>
    </component>
    <component>
        <recommendedName>
            <fullName evidence="7">Arginine biosynthesis bifunctional protein ArgJ beta chain</fullName>
        </recommendedName>
    </component>
</protein>
<dbReference type="Gene3D" id="3.10.20.340">
    <property type="entry name" value="ArgJ beta chain, C-terminal domain"/>
    <property type="match status" value="1"/>
</dbReference>
<organism evidence="9 10">
    <name type="scientific">Punica granatum</name>
    <name type="common">Pomegranate</name>
    <dbReference type="NCBI Taxonomy" id="22663"/>
    <lineage>
        <taxon>Eukaryota</taxon>
        <taxon>Viridiplantae</taxon>
        <taxon>Streptophyta</taxon>
        <taxon>Embryophyta</taxon>
        <taxon>Tracheophyta</taxon>
        <taxon>Spermatophyta</taxon>
        <taxon>Magnoliopsida</taxon>
        <taxon>eudicotyledons</taxon>
        <taxon>Gunneridae</taxon>
        <taxon>Pentapetalae</taxon>
        <taxon>rosids</taxon>
        <taxon>malvids</taxon>
        <taxon>Myrtales</taxon>
        <taxon>Lythraceae</taxon>
        <taxon>Punica</taxon>
    </lineage>
</organism>
<evidence type="ECO:0000256" key="6">
    <source>
        <dbReference type="ARBA" id="ARBA00023315"/>
    </source>
</evidence>
<keyword evidence="6 7" id="KW-0012">Acyltransferase</keyword>
<evidence type="ECO:0000256" key="3">
    <source>
        <dbReference type="ARBA" id="ARBA00022679"/>
    </source>
</evidence>
<comment type="function">
    <text evidence="7">Catalyzes two activities which are involved in the cyclic version of arginine biosynthesis: the synthesis of acetylglutamate from glutamate and acetyl-CoA, and of ornithine by transacetylation between acetylornithine and glutamate.</text>
</comment>
<gene>
    <name evidence="9" type="ORF">CDL15_Pgr022204</name>
</gene>
<dbReference type="UniPathway" id="UPA00068">
    <property type="reaction ID" value="UER00106"/>
</dbReference>
<evidence type="ECO:0000313" key="9">
    <source>
        <dbReference type="EMBL" id="OWM91656.1"/>
    </source>
</evidence>